<evidence type="ECO:0000256" key="2">
    <source>
        <dbReference type="ARBA" id="ARBA00010528"/>
    </source>
</evidence>
<keyword evidence="4 8" id="KW-0694">RNA-binding</keyword>
<dbReference type="SUPFAM" id="SSF52166">
    <property type="entry name" value="Ribosomal protein L4"/>
    <property type="match status" value="1"/>
</dbReference>
<evidence type="ECO:0000256" key="8">
    <source>
        <dbReference type="HAMAP-Rule" id="MF_01328"/>
    </source>
</evidence>
<keyword evidence="6 8" id="KW-0687">Ribonucleoprotein</keyword>
<dbReference type="NCBIfam" id="TIGR03953">
    <property type="entry name" value="rplD_bact"/>
    <property type="match status" value="1"/>
</dbReference>
<evidence type="ECO:0000256" key="4">
    <source>
        <dbReference type="ARBA" id="ARBA00022884"/>
    </source>
</evidence>
<dbReference type="GO" id="GO:0019843">
    <property type="term" value="F:rRNA binding"/>
    <property type="evidence" value="ECO:0007669"/>
    <property type="project" value="UniProtKB-UniRule"/>
</dbReference>
<comment type="function">
    <text evidence="1 8">Probably binds the 23S rRNA.</text>
</comment>
<evidence type="ECO:0000256" key="9">
    <source>
        <dbReference type="SAM" id="MobiDB-lite"/>
    </source>
</evidence>
<dbReference type="EMBL" id="KY709211">
    <property type="protein sequence ID" value="ARO91133.1"/>
    <property type="molecule type" value="Genomic_DNA"/>
</dbReference>
<evidence type="ECO:0000313" key="10">
    <source>
        <dbReference type="EMBL" id="ARO91133.1"/>
    </source>
</evidence>
<keyword evidence="10" id="KW-0934">Plastid</keyword>
<evidence type="ECO:0000256" key="1">
    <source>
        <dbReference type="ARBA" id="ARBA00004083"/>
    </source>
</evidence>
<dbReference type="Pfam" id="PF00573">
    <property type="entry name" value="Ribosomal_L4"/>
    <property type="match status" value="1"/>
</dbReference>
<protein>
    <recommendedName>
        <fullName evidence="7 8">Large ribosomal subunit protein uL4c</fullName>
    </recommendedName>
</protein>
<dbReference type="Gene3D" id="3.40.1370.10">
    <property type="match status" value="1"/>
</dbReference>
<organism evidence="10">
    <name type="scientific">Flintiella sanguinaria</name>
    <dbReference type="NCBI Taxonomy" id="101926"/>
    <lineage>
        <taxon>Eukaryota</taxon>
        <taxon>Rhodophyta</taxon>
        <taxon>Bangiophyceae</taxon>
        <taxon>Porphyridiales</taxon>
        <taxon>Porphyridiaceae</taxon>
        <taxon>Flintiella</taxon>
    </lineage>
</organism>
<feature type="region of interest" description="Disordered" evidence="9">
    <location>
        <begin position="53"/>
        <end position="83"/>
    </location>
</feature>
<keyword evidence="10" id="KW-0150">Chloroplast</keyword>
<dbReference type="GO" id="GO:1990904">
    <property type="term" value="C:ribonucleoprotein complex"/>
    <property type="evidence" value="ECO:0007669"/>
    <property type="project" value="UniProtKB-KW"/>
</dbReference>
<dbReference type="AlphaFoldDB" id="A0A1X9PW27"/>
<dbReference type="PANTHER" id="PTHR10746">
    <property type="entry name" value="50S RIBOSOMAL PROTEIN L4"/>
    <property type="match status" value="1"/>
</dbReference>
<reference evidence="10" key="1">
    <citation type="submission" date="2017-03" db="EMBL/GenBank/DDBJ databases">
        <title>The new red algal subphylum Proteorhodophytina comprises the largest and most divergent plastid genomes known.</title>
        <authorList>
            <person name="Munoz-Gomez S.A."/>
            <person name="Mejia-Franco F.G."/>
            <person name="Durnin K."/>
            <person name="Morgan C."/>
            <person name="Grisdale C.J."/>
            <person name="Archibald J.M."/>
            <person name="Slamovits C.H."/>
        </authorList>
    </citation>
    <scope>NUCLEOTIDE SEQUENCE</scope>
    <source>
        <strain evidence="10">UTEX LB2060</strain>
    </source>
</reference>
<keyword evidence="3 8" id="KW-0699">rRNA-binding</keyword>
<geneLocation type="chloroplast" evidence="10"/>
<dbReference type="InterPro" id="IPR013005">
    <property type="entry name" value="Ribosomal_uL4-like"/>
</dbReference>
<dbReference type="GO" id="GO:0009507">
    <property type="term" value="C:chloroplast"/>
    <property type="evidence" value="ECO:0007669"/>
    <property type="project" value="UniProtKB-SubCell"/>
</dbReference>
<dbReference type="InterPro" id="IPR002136">
    <property type="entry name" value="Ribosomal_uL4"/>
</dbReference>
<gene>
    <name evidence="8 10" type="primary">rpl4</name>
</gene>
<dbReference type="GO" id="GO:0006412">
    <property type="term" value="P:translation"/>
    <property type="evidence" value="ECO:0007669"/>
    <property type="project" value="UniProtKB-UniRule"/>
</dbReference>
<comment type="subunit">
    <text evidence="8">Part of the 50S ribosomal subunit.</text>
</comment>
<comment type="similarity">
    <text evidence="2 8">Belongs to the universal ribosomal protein uL4 family.</text>
</comment>
<accession>A0A1X9PW27</accession>
<name>A0A1X9PW27_9RHOD</name>
<dbReference type="PANTHER" id="PTHR10746:SF17">
    <property type="entry name" value="LARGE RIBOSOMAL SUBUNIT PROTEIN UL4C"/>
    <property type="match status" value="1"/>
</dbReference>
<evidence type="ECO:0000256" key="5">
    <source>
        <dbReference type="ARBA" id="ARBA00022980"/>
    </source>
</evidence>
<proteinExistence type="inferred from homology"/>
<evidence type="ECO:0000256" key="3">
    <source>
        <dbReference type="ARBA" id="ARBA00022730"/>
    </source>
</evidence>
<dbReference type="GO" id="GO:0005840">
    <property type="term" value="C:ribosome"/>
    <property type="evidence" value="ECO:0007669"/>
    <property type="project" value="UniProtKB-KW"/>
</dbReference>
<keyword evidence="5 8" id="KW-0689">Ribosomal protein</keyword>
<sequence length="214" mass="24328">MTVETQIKYDIYDWEGNKANTTLLNLAVSENTAKYVVHRALIKEQTYKKEKTACTKTRSEVSGGGRKPWKQKGTGRARAGSTRSPLWKGGGVIFGPKPTIQNLKMNRKEWRLALKTVLYNRSQDVKIIENFVDQLKAPNTKYFIKALTQWNISPTKKTLIVTDINNKNLRLSIRNIPNIEMIPVNSLNVTVLIKAHCVVITVNALSRIQEVYND</sequence>
<dbReference type="HAMAP" id="MF_01328_B">
    <property type="entry name" value="Ribosomal_uL4_B"/>
    <property type="match status" value="1"/>
</dbReference>
<comment type="subcellular location">
    <subcellularLocation>
        <location evidence="8">Plastid</location>
        <location evidence="8">Chloroplast</location>
    </subcellularLocation>
</comment>
<evidence type="ECO:0000256" key="7">
    <source>
        <dbReference type="ARBA" id="ARBA00035208"/>
    </source>
</evidence>
<evidence type="ECO:0000256" key="6">
    <source>
        <dbReference type="ARBA" id="ARBA00023274"/>
    </source>
</evidence>
<dbReference type="GO" id="GO:0003735">
    <property type="term" value="F:structural constituent of ribosome"/>
    <property type="evidence" value="ECO:0007669"/>
    <property type="project" value="InterPro"/>
</dbReference>
<dbReference type="InterPro" id="IPR023574">
    <property type="entry name" value="Ribosomal_uL4_dom_sf"/>
</dbReference>